<dbReference type="PANTHER" id="PTHR38731:SF1">
    <property type="entry name" value="FECR PROTEIN DOMAIN-CONTAINING PROTEIN"/>
    <property type="match status" value="1"/>
</dbReference>
<sequence length="775" mass="83991">MKVFIFIFFSLFLSIPSFSADIAARVIIAKGTVIAQNDTESRALKRRSEIYRGEIIRTGPNSSVQLRFIDKALMTIKANSELDIEEYVLKSETTASDKALLKLVKGGFRTITGSIGKGDKDAYKVSTPAASIGIRGTAYEVQQEANDSFVVGVYEGGIRVENESGSIDLGLGADYNYSRVTPNTAPKGLLAPPTAFGLNSATNKPVEGDEEENSNETEQSSDESDTELAENQEQDGQEEDADFTDSLLSDNDNEFLADIDQVIVDAVDTKLAETIEASTSSEFDFNNPYAGVNISNSSNPFAENIISDEAYALGESGKLGLVAIPSMFNFFGSGETPTIPLMEAQLESFNTMTDASIETVTYAQGSTVEIRYSILEKSGTNGDYVTRHFQYEIPIAESSNTTVTNSDDLNNIFQFTSGILYEETNNGRIVSSDPIHINIYNAATTGEFRLQIATATSDPTQAFLSSLELDIFGVNEETEQKFYQQIGSQQLADGSYSDQDWYTQAELEVFIGNGSWDPKNNQPILVENEEEQDGTTRIAIIKKDNEDNQVIDSYLAYTSASPSCGGAESSLEPCDIQVKDVGGRDNIRWGVWISEPDEPITITDIDNGSAFTEEESNILAFWIAAERADINQLSGTASFTANDLDCTDLTQCMGFADDGVVTSLSGNFSVDFNNSRISQGSINLDVSDSVNGSIVSQWDVSFQNAQIKGADFHTNQIQGSVKDSAGTEISSHIVGNIGGIFVKPGDKAVGGYNFGALDTEGIHKHATGVFQLDKQ</sequence>
<dbReference type="OrthoDB" id="7028389at2"/>
<dbReference type="EMBL" id="AAQH01000004">
    <property type="protein sequence ID" value="EAT12819.1"/>
    <property type="molecule type" value="Genomic_DNA"/>
</dbReference>
<feature type="compositionally biased region" description="Acidic residues" evidence="1">
    <location>
        <begin position="208"/>
        <end position="243"/>
    </location>
</feature>
<reference evidence="4 5" key="1">
    <citation type="submission" date="2006-03" db="EMBL/GenBank/DDBJ databases">
        <authorList>
            <person name="Pinhassi J."/>
            <person name="Pedros-Alio C."/>
            <person name="Ferriera S."/>
            <person name="Johnson J."/>
            <person name="Kravitz S."/>
            <person name="Halpern A."/>
            <person name="Remington K."/>
            <person name="Beeson K."/>
            <person name="Tran B."/>
            <person name="Rogers Y.-H."/>
            <person name="Friedman R."/>
            <person name="Venter J.C."/>
        </authorList>
    </citation>
    <scope>NUCLEOTIDE SEQUENCE [LARGE SCALE GENOMIC DNA]</scope>
    <source>
        <strain evidence="4 5">RED65</strain>
    </source>
</reference>
<proteinExistence type="predicted"/>
<dbReference type="Gene3D" id="2.60.120.1440">
    <property type="match status" value="1"/>
</dbReference>
<evidence type="ECO:0000256" key="1">
    <source>
        <dbReference type="SAM" id="MobiDB-lite"/>
    </source>
</evidence>
<dbReference type="Proteomes" id="UP000004263">
    <property type="component" value="Unassembled WGS sequence"/>
</dbReference>
<keyword evidence="2" id="KW-0732">Signal</keyword>
<dbReference type="AlphaFoldDB" id="Q1N3Q5"/>
<keyword evidence="5" id="KW-1185">Reference proteome</keyword>
<feature type="chain" id="PRO_5004194544" description="FecR protein domain-containing protein" evidence="2">
    <location>
        <begin position="20"/>
        <end position="775"/>
    </location>
</feature>
<evidence type="ECO:0000256" key="2">
    <source>
        <dbReference type="SAM" id="SignalP"/>
    </source>
</evidence>
<feature type="domain" description="FecR protein" evidence="3">
    <location>
        <begin position="56"/>
        <end position="158"/>
    </location>
</feature>
<protein>
    <recommendedName>
        <fullName evidence="3">FecR protein domain-containing protein</fullName>
    </recommendedName>
</protein>
<organism evidence="4 5">
    <name type="scientific">Bermanella marisrubri</name>
    <dbReference type="NCBI Taxonomy" id="207949"/>
    <lineage>
        <taxon>Bacteria</taxon>
        <taxon>Pseudomonadati</taxon>
        <taxon>Pseudomonadota</taxon>
        <taxon>Gammaproteobacteria</taxon>
        <taxon>Oceanospirillales</taxon>
        <taxon>Oceanospirillaceae</taxon>
        <taxon>Bermanella</taxon>
    </lineage>
</organism>
<dbReference type="STRING" id="207949.RED65_12139"/>
<evidence type="ECO:0000313" key="5">
    <source>
        <dbReference type="Proteomes" id="UP000004263"/>
    </source>
</evidence>
<feature type="signal peptide" evidence="2">
    <location>
        <begin position="1"/>
        <end position="19"/>
    </location>
</feature>
<dbReference type="InterPro" id="IPR006860">
    <property type="entry name" value="FecR"/>
</dbReference>
<dbReference type="PANTHER" id="PTHR38731">
    <property type="entry name" value="LIPL45-RELATED LIPOPROTEIN-RELATED"/>
    <property type="match status" value="1"/>
</dbReference>
<comment type="caution">
    <text evidence="4">The sequence shown here is derived from an EMBL/GenBank/DDBJ whole genome shotgun (WGS) entry which is preliminary data.</text>
</comment>
<name>Q1N3Q5_9GAMM</name>
<dbReference type="HOGENOM" id="CLU_383459_0_0_6"/>
<gene>
    <name evidence="4" type="ORF">RED65_12139</name>
</gene>
<dbReference type="Pfam" id="PF04773">
    <property type="entry name" value="FecR"/>
    <property type="match status" value="1"/>
</dbReference>
<accession>Q1N3Q5</accession>
<dbReference type="RefSeq" id="WP_007018709.1">
    <property type="nucleotide sequence ID" value="NZ_CH724118.1"/>
</dbReference>
<evidence type="ECO:0000313" key="4">
    <source>
        <dbReference type="EMBL" id="EAT12819.1"/>
    </source>
</evidence>
<feature type="region of interest" description="Disordered" evidence="1">
    <location>
        <begin position="186"/>
        <end position="248"/>
    </location>
</feature>
<evidence type="ECO:0000259" key="3">
    <source>
        <dbReference type="Pfam" id="PF04773"/>
    </source>
</evidence>